<keyword evidence="14" id="KW-1185">Reference proteome</keyword>
<dbReference type="GO" id="GO:0047475">
    <property type="term" value="F:phenylacetate-CoA ligase activity"/>
    <property type="evidence" value="ECO:0007669"/>
    <property type="project" value="UniProtKB-EC"/>
</dbReference>
<evidence type="ECO:0000256" key="10">
    <source>
        <dbReference type="SAM" id="MobiDB-lite"/>
    </source>
</evidence>
<protein>
    <recommendedName>
        <fullName evidence="7 9">Phenylacetate-coenzyme A ligase</fullName>
        <ecNumber evidence="6 9">6.2.1.30</ecNumber>
    </recommendedName>
    <alternativeName>
        <fullName evidence="8 9">Phenylacetyl-CoA ligase</fullName>
    </alternativeName>
</protein>
<dbReference type="PANTHER" id="PTHR43439">
    <property type="entry name" value="PHENYLACETATE-COENZYME A LIGASE"/>
    <property type="match status" value="1"/>
</dbReference>
<dbReference type="Gene3D" id="3.40.50.12780">
    <property type="entry name" value="N-terminal domain of ligase-like"/>
    <property type="match status" value="1"/>
</dbReference>
<dbReference type="RefSeq" id="WP_132600622.1">
    <property type="nucleotide sequence ID" value="NZ_NRRP01000027.1"/>
</dbReference>
<evidence type="ECO:0000256" key="9">
    <source>
        <dbReference type="PIRNR" id="PIRNR006444"/>
    </source>
</evidence>
<dbReference type="InterPro" id="IPR028154">
    <property type="entry name" value="AMP-dep_Lig_C"/>
</dbReference>
<evidence type="ECO:0000256" key="5">
    <source>
        <dbReference type="ARBA" id="ARBA00061566"/>
    </source>
</evidence>
<feature type="domain" description="AMP-dependent synthetase/ligase" evidence="11">
    <location>
        <begin position="96"/>
        <end position="292"/>
    </location>
</feature>
<dbReference type="GO" id="GO:0010124">
    <property type="term" value="P:phenylacetate catabolic process"/>
    <property type="evidence" value="ECO:0007669"/>
    <property type="project" value="UniProtKB-UniRule"/>
</dbReference>
<evidence type="ECO:0000313" key="13">
    <source>
        <dbReference type="EMBL" id="TCP26484.1"/>
    </source>
</evidence>
<evidence type="ECO:0000313" key="14">
    <source>
        <dbReference type="Proteomes" id="UP000295733"/>
    </source>
</evidence>
<dbReference type="Proteomes" id="UP000295733">
    <property type="component" value="Unassembled WGS sequence"/>
</dbReference>
<sequence length="436" mass="48627">MKDMKMAREGLEPIETASRDEITALQLDRLKWSLRHAYDNVPMYRERFEAAGVHPDDLQSLADLAKFPFTVKNDLRDHYPFGLFAVPRNRIVRLHASSGTTGKPTVVGYTKRDIDTWADLMARSLRAGGVRPGDVVHVAYGYGLFTGGLGAHYGAERLGATVVPVSGGMTERQVTLIQDFQASAIMVTPSYILNILEEYHRRGLDPKQSPLQTGLFGAEPWTNAMRREIEQAFDMHAVDLYGLSEILGPGVAMECVETKDGLHLWEDHFYPEVIDPQTGAVLPDGEVGEMVLTTLTKEGLPMIRYRTRDLTRLMPGTARSMRRMEKITGRSDDMIILRGVNLFPSQVEELVVATGGLTNHYQLELYRAGHMDAMRIHVECSADAADDASRAAAARMLHKRIKDVIGVSTEVDVKRPDSIARSQGKAQRIVDNRPRD</sequence>
<feature type="region of interest" description="Disordered" evidence="10">
    <location>
        <begin position="416"/>
        <end position="436"/>
    </location>
</feature>
<dbReference type="PANTHER" id="PTHR43439:SF1">
    <property type="entry name" value="PHENYLACETATE-COENZYME A LIGASE"/>
    <property type="match status" value="1"/>
</dbReference>
<feature type="domain" description="AMP-dependent ligase C-terminal" evidence="12">
    <location>
        <begin position="339"/>
        <end position="433"/>
    </location>
</feature>
<keyword evidence="2 9" id="KW-0436">Ligase</keyword>
<reference evidence="13 14" key="1">
    <citation type="submission" date="2019-03" db="EMBL/GenBank/DDBJ databases">
        <title>Genomic Encyclopedia of Type Strains, Phase IV (KMG-IV): sequencing the most valuable type-strain genomes for metagenomic binning, comparative biology and taxonomic classification.</title>
        <authorList>
            <person name="Goeker M."/>
        </authorList>
    </citation>
    <scope>NUCLEOTIDE SEQUENCE [LARGE SCALE GENOMIC DNA]</scope>
    <source>
        <strain evidence="13 14">DSM 2781</strain>
    </source>
</reference>
<dbReference type="CDD" id="cd05913">
    <property type="entry name" value="PaaK"/>
    <property type="match status" value="1"/>
</dbReference>
<dbReference type="GO" id="GO:0000166">
    <property type="term" value="F:nucleotide binding"/>
    <property type="evidence" value="ECO:0007669"/>
    <property type="project" value="UniProtKB-KW"/>
</dbReference>
<dbReference type="OrthoDB" id="580775at2"/>
<dbReference type="InterPro" id="IPR000873">
    <property type="entry name" value="AMP-dep_synth/lig_dom"/>
</dbReference>
<evidence type="ECO:0000256" key="7">
    <source>
        <dbReference type="ARBA" id="ARBA00068695"/>
    </source>
</evidence>
<dbReference type="Pfam" id="PF14535">
    <property type="entry name" value="AMP-binding_C_2"/>
    <property type="match status" value="1"/>
</dbReference>
<dbReference type="InterPro" id="IPR042099">
    <property type="entry name" value="ANL_N_sf"/>
</dbReference>
<dbReference type="InterPro" id="IPR049623">
    <property type="entry name" value="PA_CoA_lig_proteobact_actino"/>
</dbReference>
<dbReference type="FunFam" id="3.40.50.12780:FF:000016">
    <property type="entry name" value="Phenylacetate-coenzyme A ligase"/>
    <property type="match status" value="1"/>
</dbReference>
<evidence type="ECO:0000256" key="6">
    <source>
        <dbReference type="ARBA" id="ARBA00066629"/>
    </source>
</evidence>
<comment type="caution">
    <text evidence="13">The sequence shown here is derived from an EMBL/GenBank/DDBJ whole genome shotgun (WGS) entry which is preliminary data.</text>
</comment>
<evidence type="ECO:0000256" key="2">
    <source>
        <dbReference type="ARBA" id="ARBA00022598"/>
    </source>
</evidence>
<dbReference type="PIRSF" id="PIRSF006444">
    <property type="entry name" value="PaaK"/>
    <property type="match status" value="1"/>
</dbReference>
<dbReference type="AlphaFoldDB" id="A0A4R2NXT3"/>
<evidence type="ECO:0000256" key="3">
    <source>
        <dbReference type="ARBA" id="ARBA00022741"/>
    </source>
</evidence>
<dbReference type="EC" id="6.2.1.30" evidence="6 9"/>
<evidence type="ECO:0000256" key="1">
    <source>
        <dbReference type="ARBA" id="ARBA00011245"/>
    </source>
</evidence>
<evidence type="ECO:0000259" key="11">
    <source>
        <dbReference type="Pfam" id="PF00501"/>
    </source>
</evidence>
<comment type="catalytic activity">
    <reaction evidence="9">
        <text>2-phenylacetate + ATP + CoA = phenylacetyl-CoA + AMP + diphosphate</text>
        <dbReference type="Rhea" id="RHEA:20956"/>
        <dbReference type="ChEBI" id="CHEBI:18401"/>
        <dbReference type="ChEBI" id="CHEBI:30616"/>
        <dbReference type="ChEBI" id="CHEBI:33019"/>
        <dbReference type="ChEBI" id="CHEBI:57287"/>
        <dbReference type="ChEBI" id="CHEBI:57390"/>
        <dbReference type="ChEBI" id="CHEBI:456215"/>
        <dbReference type="EC" id="6.2.1.30"/>
    </reaction>
</comment>
<evidence type="ECO:0000256" key="8">
    <source>
        <dbReference type="ARBA" id="ARBA00075111"/>
    </source>
</evidence>
<dbReference type="EMBL" id="SLXL01000002">
    <property type="protein sequence ID" value="TCP26484.1"/>
    <property type="molecule type" value="Genomic_DNA"/>
</dbReference>
<dbReference type="SUPFAM" id="SSF56801">
    <property type="entry name" value="Acetyl-CoA synthetase-like"/>
    <property type="match status" value="1"/>
</dbReference>
<evidence type="ECO:0000259" key="12">
    <source>
        <dbReference type="Pfam" id="PF14535"/>
    </source>
</evidence>
<keyword evidence="3 9" id="KW-0547">Nucleotide-binding</keyword>
<dbReference type="InterPro" id="IPR011880">
    <property type="entry name" value="PA_CoA_ligase"/>
</dbReference>
<dbReference type="InterPro" id="IPR045851">
    <property type="entry name" value="AMP-bd_C_sf"/>
</dbReference>
<comment type="function">
    <text evidence="9">Catalyzes the activation of phenylacetic acid (PA) to phenylacetyl-CoA (PA-CoA).</text>
</comment>
<dbReference type="NCBIfam" id="TIGR02155">
    <property type="entry name" value="PA_CoA_ligase"/>
    <property type="match status" value="1"/>
</dbReference>
<gene>
    <name evidence="13" type="ORF">EV656_102453</name>
</gene>
<comment type="subunit">
    <text evidence="1">Monomer.</text>
</comment>
<evidence type="ECO:0000256" key="4">
    <source>
        <dbReference type="ARBA" id="ARBA00060591"/>
    </source>
</evidence>
<dbReference type="UniPathway" id="UPA00930"/>
<comment type="pathway">
    <text evidence="4 9">Aromatic compound metabolism; phenylacetate degradation.</text>
</comment>
<dbReference type="Pfam" id="PF00501">
    <property type="entry name" value="AMP-binding"/>
    <property type="match status" value="1"/>
</dbReference>
<dbReference type="Gene3D" id="3.30.300.30">
    <property type="match status" value="1"/>
</dbReference>
<comment type="similarity">
    <text evidence="5 9">Belongs to the phenylacetyl-CoA ligase family.</text>
</comment>
<accession>A0A4R2NXT3</accession>
<proteinExistence type="inferred from homology"/>
<name>A0A4R2NXT3_RHOAD</name>
<organism evidence="13 14">
    <name type="scientific">Rhodovulum adriaticum</name>
    <name type="common">Rhodopseudomonas adriatica</name>
    <dbReference type="NCBI Taxonomy" id="35804"/>
    <lineage>
        <taxon>Bacteria</taxon>
        <taxon>Pseudomonadati</taxon>
        <taxon>Pseudomonadota</taxon>
        <taxon>Alphaproteobacteria</taxon>
        <taxon>Rhodobacterales</taxon>
        <taxon>Paracoccaceae</taxon>
        <taxon>Rhodovulum</taxon>
    </lineage>
</organism>
<dbReference type="InterPro" id="IPR051414">
    <property type="entry name" value="Adenylate-forming_Reductase"/>
</dbReference>